<comment type="caution">
    <text evidence="6">The sequence shown here is derived from an EMBL/GenBank/DDBJ whole genome shotgun (WGS) entry which is preliminary data.</text>
</comment>
<evidence type="ECO:0000256" key="3">
    <source>
        <dbReference type="ARBA" id="ARBA00020218"/>
    </source>
</evidence>
<dbReference type="EMBL" id="VCPC01000002">
    <property type="protein sequence ID" value="TMV13610.1"/>
    <property type="molecule type" value="Genomic_DNA"/>
</dbReference>
<evidence type="ECO:0000256" key="4">
    <source>
        <dbReference type="ARBA" id="ARBA00022627"/>
    </source>
</evidence>
<protein>
    <recommendedName>
        <fullName evidence="3">Acetoin utilization protein AcuC</fullName>
    </recommendedName>
</protein>
<keyword evidence="7" id="KW-1185">Reference proteome</keyword>
<dbReference type="PANTHER" id="PTHR10625">
    <property type="entry name" value="HISTONE DEACETYLASE HDAC1-RELATED"/>
    <property type="match status" value="1"/>
</dbReference>
<dbReference type="PRINTS" id="PR01270">
    <property type="entry name" value="HDASUPER"/>
</dbReference>
<evidence type="ECO:0000256" key="2">
    <source>
        <dbReference type="ARBA" id="ARBA00005947"/>
    </source>
</evidence>
<evidence type="ECO:0000313" key="7">
    <source>
        <dbReference type="Proteomes" id="UP001191082"/>
    </source>
</evidence>
<dbReference type="CDD" id="cd09994">
    <property type="entry name" value="HDAC_AcuC_like"/>
    <property type="match status" value="1"/>
</dbReference>
<dbReference type="SUPFAM" id="SSF52768">
    <property type="entry name" value="Arginase/deacetylase"/>
    <property type="match status" value="1"/>
</dbReference>
<dbReference type="InterPro" id="IPR000286">
    <property type="entry name" value="HDACs"/>
</dbReference>
<sequence>MLAPSPGGPLFLGHDIYRNSTYGSRHPLAIPRVPSVIDLCRTLGWLPQSAYRTSPRARPAALQAFHTPAYVAALQAAEATQSVSDDIRQQHGLGTLSNPVYPEMFRRPATSAGGALLAAELVAHGGTVFHPAGGTHHGLPDRANGFCFLNDPVLAILALRRLGVDRVAYVDIDAHHCDGVAHAFAEVPEVLMVSTHEADRWPFTGTLSERLCGNALNLPLERSAGDGDAAMALDSLILPVVQAHRPGAIVLQCGSDAVAEDPLSRLEWTNAAHRRTVAALMGLGIPMLVTGGGGYNPWSVARCWSGIWAVISGREIPDRLDPSAQAVLRGLTWHRRAGQRPPEHWYTTLADPPGAPGILDSTRASVAALRAHLKAVI</sequence>
<reference evidence="6 7" key="1">
    <citation type="submission" date="2019-05" db="EMBL/GenBank/DDBJ databases">
        <title>Marivita sp. nov. isolated from sea sediment.</title>
        <authorList>
            <person name="Kim W."/>
        </authorList>
    </citation>
    <scope>NUCLEOTIDE SEQUENCE [LARGE SCALE GENOMIC DNA]</scope>
    <source>
        <strain evidence="6 7">CAU 1492</strain>
    </source>
</reference>
<comment type="pathway">
    <text evidence="1">Ketone degradation; acetoin degradation.</text>
</comment>
<dbReference type="InterPro" id="IPR037138">
    <property type="entry name" value="His_deacetylse_dom_sf"/>
</dbReference>
<evidence type="ECO:0000259" key="5">
    <source>
        <dbReference type="Pfam" id="PF00850"/>
    </source>
</evidence>
<dbReference type="Pfam" id="PF00850">
    <property type="entry name" value="Hist_deacetyl"/>
    <property type="match status" value="1"/>
</dbReference>
<comment type="similarity">
    <text evidence="2">Belongs to the histone deacetylase family.</text>
</comment>
<keyword evidence="4" id="KW-0006">Acetoin catabolism</keyword>
<dbReference type="Proteomes" id="UP001191082">
    <property type="component" value="Unassembled WGS sequence"/>
</dbReference>
<dbReference type="RefSeq" id="WP_138864163.1">
    <property type="nucleotide sequence ID" value="NZ_VCPC01000002.1"/>
</dbReference>
<gene>
    <name evidence="6" type="ORF">FGK64_12820</name>
</gene>
<evidence type="ECO:0000313" key="6">
    <source>
        <dbReference type="EMBL" id="TMV13610.1"/>
    </source>
</evidence>
<evidence type="ECO:0000256" key="1">
    <source>
        <dbReference type="ARBA" id="ARBA00005101"/>
    </source>
</evidence>
<dbReference type="PANTHER" id="PTHR10625:SF10">
    <property type="entry name" value="HISTONE DEACETYLASE HDAC1"/>
    <property type="match status" value="1"/>
</dbReference>
<name>A0ABY2XCQ1_9RHOB</name>
<feature type="domain" description="Histone deacetylase" evidence="5">
    <location>
        <begin position="26"/>
        <end position="310"/>
    </location>
</feature>
<dbReference type="InterPro" id="IPR003085">
    <property type="entry name" value="AcuC"/>
</dbReference>
<proteinExistence type="inferred from homology"/>
<dbReference type="Gene3D" id="3.40.800.20">
    <property type="entry name" value="Histone deacetylase domain"/>
    <property type="match status" value="1"/>
</dbReference>
<organism evidence="6 7">
    <name type="scientific">Arenibacterium halophilum</name>
    <dbReference type="NCBI Taxonomy" id="2583821"/>
    <lineage>
        <taxon>Bacteria</taxon>
        <taxon>Pseudomonadati</taxon>
        <taxon>Pseudomonadota</taxon>
        <taxon>Alphaproteobacteria</taxon>
        <taxon>Rhodobacterales</taxon>
        <taxon>Paracoccaceae</taxon>
        <taxon>Arenibacterium</taxon>
    </lineage>
</organism>
<dbReference type="InterPro" id="IPR023696">
    <property type="entry name" value="Ureohydrolase_dom_sf"/>
</dbReference>
<accession>A0ABY2XCQ1</accession>
<dbReference type="InterPro" id="IPR023801">
    <property type="entry name" value="His_deacetylse_dom"/>
</dbReference>